<accession>A0A6P4I148</accession>
<dbReference type="RefSeq" id="XP_070142255.1">
    <property type="nucleotide sequence ID" value="XM_070286154.1"/>
</dbReference>
<feature type="region of interest" description="Disordered" evidence="5">
    <location>
        <begin position="506"/>
        <end position="599"/>
    </location>
</feature>
<keyword evidence="1" id="KW-0479">Metal-binding</keyword>
<feature type="region of interest" description="Disordered" evidence="5">
    <location>
        <begin position="1"/>
        <end position="102"/>
    </location>
</feature>
<feature type="compositionally biased region" description="Polar residues" evidence="5">
    <location>
        <begin position="1"/>
        <end position="11"/>
    </location>
</feature>
<organism evidence="7 8">
    <name type="scientific">Drosophila kikkawai</name>
    <name type="common">Fruit fly</name>
    <dbReference type="NCBI Taxonomy" id="30033"/>
    <lineage>
        <taxon>Eukaryota</taxon>
        <taxon>Metazoa</taxon>
        <taxon>Ecdysozoa</taxon>
        <taxon>Arthropoda</taxon>
        <taxon>Hexapoda</taxon>
        <taxon>Insecta</taxon>
        <taxon>Pterygota</taxon>
        <taxon>Neoptera</taxon>
        <taxon>Endopterygota</taxon>
        <taxon>Diptera</taxon>
        <taxon>Brachycera</taxon>
        <taxon>Muscomorpha</taxon>
        <taxon>Ephydroidea</taxon>
        <taxon>Drosophilidae</taxon>
        <taxon>Drosophila</taxon>
        <taxon>Sophophora</taxon>
    </lineage>
</organism>
<evidence type="ECO:0000313" key="7">
    <source>
        <dbReference type="Proteomes" id="UP001652661"/>
    </source>
</evidence>
<sequence length="961" mass="106962">MTNVEIYDTSNSELSSDEYSQEEDDDALMEAAVSKQASPGTATIKAGPDAKPMSQPSEKPDDDGSPTAADAAGKDKVAEDASVVEQEPLPTPAETIRQIRQLDSAPYRNPYIFLKRRSLLWGKHINQCDGKYQLHMKDKKSGGRRRRYSSSSRSLSYSRSNSRSLSRSPSRSRSLDRSGSSERSHSRSLSQSPELICLDDTENEDSPEKPEEAKAANVTPIKENKAKIIKPPPPVQPQLEQQENDKSNENGTSSVLEEFLMIKEPRQPSQAGIELDTLTAGLELEQATADTTLVQQDDVEEAEEPMAVDVTLKRRRSVTPPLSNEKRRVVDDEDDTIEFHPVVAQNSVESTPVLKMQPPRASNVASPAVNSLQSQPAFKLSSPYTLVQPSPNAKQPINLAALSHSLNTPTPPAVPMEISYPTDNLPHTTKSNIVVAPPEQPASSVTVPVYGCSPYASPLQWSQPAQVGHQRDIPAQNDPSRAAVPLQAAPSGALQAPFGTQRVLPAQVGTPRTPAGPTRISLQVNSSRPTVPQQAPPQHQPQAQMQQEQPQVPVNATNFAVPQQPQPRRSETVSTQTQAGQPESPRQKPSAPDLKNPNANFHHRLKELFPDLDAIFKEKLDSMSPDPKSFMEEIDLDIKTLDKLLAQKEDEWNRLLHLRCMKVELRGRMERMERVSIIKKLLPSVINKGCGTAELYELQELLFGEHIHKLPSRLASTSLEQCLNNVEVAQGDIQRLRGALGLKEKGLAASFRNFEEKQHQQNYRRNSLPLGPALMRGIQDVEEELQQLERNSDFPPASKRPRLHRAQERYAHEMSNSTPNLAASSSLNKLQVPGKHPYYSQMSAREIFLENESQLKPLSNSSPLVFQRNQAKRQDNELHSTSYRYEEEEPTFLGASNTGKGLKKKQQHRDASTTNGKEEKICQHCQINEAIYECTSCLNQWYCSSKCQHSAWDSHRIYCGK</sequence>
<dbReference type="SUPFAM" id="SSF144232">
    <property type="entry name" value="HIT/MYND zinc finger-like"/>
    <property type="match status" value="1"/>
</dbReference>
<feature type="region of interest" description="Disordered" evidence="5">
    <location>
        <begin position="463"/>
        <end position="488"/>
    </location>
</feature>
<dbReference type="OrthoDB" id="432970at2759"/>
<feature type="region of interest" description="Disordered" evidence="5">
    <location>
        <begin position="132"/>
        <end position="255"/>
    </location>
</feature>
<feature type="compositionally biased region" description="Low complexity" evidence="5">
    <location>
        <begin position="540"/>
        <end position="554"/>
    </location>
</feature>
<feature type="compositionally biased region" description="Acidic residues" evidence="5">
    <location>
        <begin position="15"/>
        <end position="28"/>
    </location>
</feature>
<dbReference type="PROSITE" id="PS50865">
    <property type="entry name" value="ZF_MYND_2"/>
    <property type="match status" value="1"/>
</dbReference>
<dbReference type="PROSITE" id="PS01360">
    <property type="entry name" value="ZF_MYND_1"/>
    <property type="match status" value="1"/>
</dbReference>
<evidence type="ECO:0000256" key="2">
    <source>
        <dbReference type="ARBA" id="ARBA00022771"/>
    </source>
</evidence>
<feature type="compositionally biased region" description="Basic and acidic residues" evidence="5">
    <location>
        <begin position="173"/>
        <end position="185"/>
    </location>
</feature>
<evidence type="ECO:0000256" key="3">
    <source>
        <dbReference type="ARBA" id="ARBA00022833"/>
    </source>
</evidence>
<protein>
    <submittedName>
        <fullName evidence="8">Nascent polypeptide-associated complex subunit alpha, muscle-specific form</fullName>
    </submittedName>
    <submittedName>
        <fullName evidence="9">Uncharacterized protein RAF2</fullName>
    </submittedName>
</protein>
<dbReference type="Proteomes" id="UP001652661">
    <property type="component" value="Chromosome 3L"/>
</dbReference>
<evidence type="ECO:0000313" key="8">
    <source>
        <dbReference type="RefSeq" id="XP_017017749.1"/>
    </source>
</evidence>
<feature type="compositionally biased region" description="Low complexity" evidence="5">
    <location>
        <begin position="149"/>
        <end position="172"/>
    </location>
</feature>
<dbReference type="GeneID" id="108071499"/>
<dbReference type="Pfam" id="PF01753">
    <property type="entry name" value="zf-MYND"/>
    <property type="match status" value="1"/>
</dbReference>
<gene>
    <name evidence="8" type="primary">LOC108071499</name>
    <name evidence="9" type="synonym">RAF2</name>
</gene>
<dbReference type="AlphaFoldDB" id="A0A6P4I148"/>
<evidence type="ECO:0000256" key="5">
    <source>
        <dbReference type="SAM" id="MobiDB-lite"/>
    </source>
</evidence>
<keyword evidence="7" id="KW-1185">Reference proteome</keyword>
<keyword evidence="3" id="KW-0862">Zinc</keyword>
<dbReference type="GO" id="GO:0008270">
    <property type="term" value="F:zinc ion binding"/>
    <property type="evidence" value="ECO:0007669"/>
    <property type="project" value="UniProtKB-KW"/>
</dbReference>
<dbReference type="RefSeq" id="XP_017017749.1">
    <property type="nucleotide sequence ID" value="XM_017162260.1"/>
</dbReference>
<evidence type="ECO:0000256" key="1">
    <source>
        <dbReference type="ARBA" id="ARBA00022723"/>
    </source>
</evidence>
<feature type="compositionally biased region" description="Polar residues" evidence="5">
    <location>
        <begin position="555"/>
        <end position="581"/>
    </location>
</feature>
<evidence type="ECO:0000313" key="9">
    <source>
        <dbReference type="RefSeq" id="XP_070142255.1"/>
    </source>
</evidence>
<dbReference type="Gene3D" id="6.10.140.2220">
    <property type="match status" value="1"/>
</dbReference>
<evidence type="ECO:0000256" key="4">
    <source>
        <dbReference type="PROSITE-ProRule" id="PRU00134"/>
    </source>
</evidence>
<keyword evidence="2 4" id="KW-0863">Zinc-finger</keyword>
<feature type="region of interest" description="Disordered" evidence="5">
    <location>
        <begin position="888"/>
        <end position="915"/>
    </location>
</feature>
<feature type="domain" description="MYND-type" evidence="6">
    <location>
        <begin position="922"/>
        <end position="959"/>
    </location>
</feature>
<reference evidence="8" key="1">
    <citation type="submission" date="2025-04" db="UniProtKB">
        <authorList>
            <consortium name="RefSeq"/>
        </authorList>
    </citation>
    <scope>IDENTIFICATION</scope>
    <source>
        <strain evidence="9">14028-0561.14</strain>
        <tissue evidence="9">Whole fly</tissue>
    </source>
</reference>
<name>A0A6P4I148_DROKI</name>
<dbReference type="InterPro" id="IPR002893">
    <property type="entry name" value="Znf_MYND"/>
</dbReference>
<evidence type="ECO:0000259" key="6">
    <source>
        <dbReference type="PROSITE" id="PS50865"/>
    </source>
</evidence>
<proteinExistence type="predicted"/>